<dbReference type="PANTHER" id="PTHR30136">
    <property type="entry name" value="HELIX-TURN-HELIX TRANSCRIPTIONAL REGULATOR, ICLR FAMILY"/>
    <property type="match status" value="1"/>
</dbReference>
<evidence type="ECO:0000256" key="3">
    <source>
        <dbReference type="ARBA" id="ARBA00023163"/>
    </source>
</evidence>
<dbReference type="InterPro" id="IPR050707">
    <property type="entry name" value="HTH_MetabolicPath_Reg"/>
</dbReference>
<keyword evidence="8" id="KW-1185">Reference proteome</keyword>
<dbReference type="STRING" id="206506.AAV32_16630"/>
<dbReference type="GO" id="GO:0003677">
    <property type="term" value="F:DNA binding"/>
    <property type="evidence" value="ECO:0007669"/>
    <property type="project" value="UniProtKB-KW"/>
</dbReference>
<evidence type="ECO:0000259" key="5">
    <source>
        <dbReference type="PROSITE" id="PS51078"/>
    </source>
</evidence>
<evidence type="ECO:0000313" key="9">
    <source>
        <dbReference type="Proteomes" id="UP000292039"/>
    </source>
</evidence>
<dbReference type="RefSeq" id="WP_068375072.1">
    <property type="nucleotide sequence ID" value="NZ_CBCSEB010000017.1"/>
</dbReference>
<dbReference type="Proteomes" id="UP000292039">
    <property type="component" value="Unassembled WGS sequence"/>
</dbReference>
<dbReference type="Gene3D" id="1.10.10.10">
    <property type="entry name" value="Winged helix-like DNA-binding domain superfamily/Winged helix DNA-binding domain"/>
    <property type="match status" value="1"/>
</dbReference>
<evidence type="ECO:0000259" key="4">
    <source>
        <dbReference type="PROSITE" id="PS51077"/>
    </source>
</evidence>
<feature type="domain" description="HTH iclR-type" evidence="4">
    <location>
        <begin position="13"/>
        <end position="72"/>
    </location>
</feature>
<dbReference type="EMBL" id="SGWZ01000003">
    <property type="protein sequence ID" value="RZS69812.1"/>
    <property type="molecule type" value="Genomic_DNA"/>
</dbReference>
<reference evidence="6 8" key="1">
    <citation type="submission" date="2015-04" db="EMBL/GenBank/DDBJ databases">
        <title>Genome sequence of Kerstersia gyiorum CG1.</title>
        <authorList>
            <person name="Greninger A.L."/>
            <person name="Kozyreva V."/>
            <person name="Chaturvedi V."/>
        </authorList>
    </citation>
    <scope>NUCLEOTIDE SEQUENCE [LARGE SCALE GENOMIC DNA]</scope>
    <source>
        <strain evidence="6 8">CG1</strain>
    </source>
</reference>
<organism evidence="6 8">
    <name type="scientific">Kerstersia gyiorum</name>
    <dbReference type="NCBI Taxonomy" id="206506"/>
    <lineage>
        <taxon>Bacteria</taxon>
        <taxon>Pseudomonadati</taxon>
        <taxon>Pseudomonadota</taxon>
        <taxon>Betaproteobacteria</taxon>
        <taxon>Burkholderiales</taxon>
        <taxon>Alcaligenaceae</taxon>
        <taxon>Kerstersia</taxon>
    </lineage>
</organism>
<dbReference type="InterPro" id="IPR036388">
    <property type="entry name" value="WH-like_DNA-bd_sf"/>
</dbReference>
<keyword evidence="3" id="KW-0804">Transcription</keyword>
<dbReference type="GO" id="GO:0003700">
    <property type="term" value="F:DNA-binding transcription factor activity"/>
    <property type="evidence" value="ECO:0007669"/>
    <property type="project" value="TreeGrafter"/>
</dbReference>
<dbReference type="Proteomes" id="UP000078084">
    <property type="component" value="Unassembled WGS sequence"/>
</dbReference>
<dbReference type="EMBL" id="LBNE01000015">
    <property type="protein sequence ID" value="KKO70480.1"/>
    <property type="molecule type" value="Genomic_DNA"/>
</dbReference>
<proteinExistence type="predicted"/>
<dbReference type="SUPFAM" id="SSF46785">
    <property type="entry name" value="Winged helix' DNA-binding domain"/>
    <property type="match status" value="1"/>
</dbReference>
<dbReference type="Pfam" id="PF09339">
    <property type="entry name" value="HTH_IclR"/>
    <property type="match status" value="1"/>
</dbReference>
<accession>A0A171KNL3</accession>
<reference evidence="7 9" key="2">
    <citation type="submission" date="2019-02" db="EMBL/GenBank/DDBJ databases">
        <title>Genomic Encyclopedia of Type Strains, Phase IV (KMG-IV): sequencing the most valuable type-strain genomes for metagenomic binning, comparative biology and taxonomic classification.</title>
        <authorList>
            <person name="Goeker M."/>
        </authorList>
    </citation>
    <scope>NUCLEOTIDE SEQUENCE [LARGE SCALE GENOMIC DNA]</scope>
    <source>
        <strain evidence="7 9">DSM 16618</strain>
    </source>
</reference>
<dbReference type="Gene3D" id="3.30.450.40">
    <property type="match status" value="1"/>
</dbReference>
<evidence type="ECO:0000313" key="7">
    <source>
        <dbReference type="EMBL" id="RZS69812.1"/>
    </source>
</evidence>
<evidence type="ECO:0000256" key="1">
    <source>
        <dbReference type="ARBA" id="ARBA00023015"/>
    </source>
</evidence>
<sequence length="255" mass="27830">MSTTDPAPRALASQTLFRGLDIIDAVADGCITVQAIAARTGVSFSTTHRLASALVQARYLHFEPRRGYRLGNRLLELGFAAYRESTLTSCARPHLERLAEETQDTVHLASLDGNGIIYLDKIGGQRPVQVNTRIGGRKPICGTGVGKSLILDETPEQWLQRYEHDASRGDIQIPRDAWMEMMARYAQGGYSMDLEENAAGIRCVAAPVRDISNRIIAAISVTGTAPYTDEARMRALIPVVQLAARQISEALGSHV</sequence>
<dbReference type="GO" id="GO:0045892">
    <property type="term" value="P:negative regulation of DNA-templated transcription"/>
    <property type="evidence" value="ECO:0007669"/>
    <property type="project" value="TreeGrafter"/>
</dbReference>
<evidence type="ECO:0000256" key="2">
    <source>
        <dbReference type="ARBA" id="ARBA00023125"/>
    </source>
</evidence>
<dbReference type="InterPro" id="IPR036390">
    <property type="entry name" value="WH_DNA-bd_sf"/>
</dbReference>
<keyword evidence="2" id="KW-0238">DNA-binding</keyword>
<dbReference type="PATRIC" id="fig|206506.3.peg.3543"/>
<gene>
    <name evidence="6" type="ORF">AAV32_16630</name>
    <name evidence="7" type="ORF">EV679_2419</name>
</gene>
<dbReference type="SMART" id="SM00346">
    <property type="entry name" value="HTH_ICLR"/>
    <property type="match status" value="1"/>
</dbReference>
<dbReference type="AlphaFoldDB" id="A0A171KNL3"/>
<dbReference type="InterPro" id="IPR029016">
    <property type="entry name" value="GAF-like_dom_sf"/>
</dbReference>
<dbReference type="SUPFAM" id="SSF55781">
    <property type="entry name" value="GAF domain-like"/>
    <property type="match status" value="1"/>
</dbReference>
<dbReference type="Pfam" id="PF01614">
    <property type="entry name" value="IclR_C"/>
    <property type="match status" value="1"/>
</dbReference>
<comment type="caution">
    <text evidence="6">The sequence shown here is derived from an EMBL/GenBank/DDBJ whole genome shotgun (WGS) entry which is preliminary data.</text>
</comment>
<dbReference type="InterPro" id="IPR014757">
    <property type="entry name" value="Tscrpt_reg_IclR_C"/>
</dbReference>
<dbReference type="PANTHER" id="PTHR30136:SF35">
    <property type="entry name" value="HTH-TYPE TRANSCRIPTIONAL REGULATOR RV1719"/>
    <property type="match status" value="1"/>
</dbReference>
<dbReference type="PROSITE" id="PS51078">
    <property type="entry name" value="ICLR_ED"/>
    <property type="match status" value="1"/>
</dbReference>
<evidence type="ECO:0000313" key="6">
    <source>
        <dbReference type="EMBL" id="KKO70480.1"/>
    </source>
</evidence>
<protein>
    <submittedName>
        <fullName evidence="6 7">Transcriptional regulator</fullName>
    </submittedName>
</protein>
<name>A0A171KNL3_9BURK</name>
<keyword evidence="1" id="KW-0805">Transcription regulation</keyword>
<dbReference type="PROSITE" id="PS51077">
    <property type="entry name" value="HTH_ICLR"/>
    <property type="match status" value="1"/>
</dbReference>
<dbReference type="GeneID" id="99725518"/>
<evidence type="ECO:0000313" key="8">
    <source>
        <dbReference type="Proteomes" id="UP000078084"/>
    </source>
</evidence>
<dbReference type="InterPro" id="IPR005471">
    <property type="entry name" value="Tscrpt_reg_IclR_N"/>
</dbReference>
<feature type="domain" description="IclR-ED" evidence="5">
    <location>
        <begin position="73"/>
        <end position="253"/>
    </location>
</feature>